<dbReference type="EMBL" id="APVL01000054">
    <property type="protein sequence ID" value="EWG08336.1"/>
    <property type="molecule type" value="Genomic_DNA"/>
</dbReference>
<comment type="caution">
    <text evidence="1">The sequence shown here is derived from an EMBL/GenBank/DDBJ whole genome shotgun (WGS) entry which is preliminary data.</text>
</comment>
<protein>
    <recommendedName>
        <fullName evidence="3">Immunity protein 53</fullName>
    </recommendedName>
</protein>
<reference evidence="1 2" key="2">
    <citation type="journal article" date="2016" name="Sci. Rep.">
        <title>A novel serine protease, Sep1, from Bacillus firmus DS-1 has nematicidal activity and degrades multiple intestinal-associated nematode proteins.</title>
        <authorList>
            <person name="Geng C."/>
            <person name="Nie X."/>
            <person name="Tang Z."/>
            <person name="Zhang Y."/>
            <person name="Lin J."/>
            <person name="Sun M."/>
            <person name="Peng D."/>
        </authorList>
    </citation>
    <scope>NUCLEOTIDE SEQUENCE [LARGE SCALE GENOMIC DNA]</scope>
    <source>
        <strain evidence="1 2">DS1</strain>
    </source>
</reference>
<dbReference type="RefSeq" id="WP_051489017.1">
    <property type="nucleotide sequence ID" value="NZ_APVL01000054.1"/>
</dbReference>
<dbReference type="PATRIC" id="fig|1307436.3.peg.5262"/>
<accession>W7KYA9</accession>
<dbReference type="Pfam" id="PF15580">
    <property type="entry name" value="Imm53"/>
    <property type="match status" value="1"/>
</dbReference>
<sequence>MDILKWIQQWYVAHCDGDWEHEYGIAIETLDNPGRSVKISVDNTDLKDKPLENIVIWKETKLIIFLKDLF</sequence>
<dbReference type="OrthoDB" id="3533713at2"/>
<proteinExistence type="predicted"/>
<evidence type="ECO:0008006" key="3">
    <source>
        <dbReference type="Google" id="ProtNLM"/>
    </source>
</evidence>
<evidence type="ECO:0000313" key="1">
    <source>
        <dbReference type="EMBL" id="EWG08336.1"/>
    </source>
</evidence>
<dbReference type="AlphaFoldDB" id="W7KYA9"/>
<dbReference type="Proteomes" id="UP000019270">
    <property type="component" value="Unassembled WGS sequence"/>
</dbReference>
<gene>
    <name evidence="1" type="ORF">PBF_24763</name>
</gene>
<dbReference type="InterPro" id="IPR028228">
    <property type="entry name" value="Imm53"/>
</dbReference>
<dbReference type="eggNOG" id="ENOG50314K5">
    <property type="taxonomic scope" value="Bacteria"/>
</dbReference>
<name>W7KYA9_CYTFI</name>
<evidence type="ECO:0000313" key="2">
    <source>
        <dbReference type="Proteomes" id="UP000019270"/>
    </source>
</evidence>
<organism evidence="1 2">
    <name type="scientific">Cytobacillus firmus DS1</name>
    <dbReference type="NCBI Taxonomy" id="1307436"/>
    <lineage>
        <taxon>Bacteria</taxon>
        <taxon>Bacillati</taxon>
        <taxon>Bacillota</taxon>
        <taxon>Bacilli</taxon>
        <taxon>Bacillales</taxon>
        <taxon>Bacillaceae</taxon>
        <taxon>Cytobacillus</taxon>
    </lineage>
</organism>
<reference evidence="2" key="1">
    <citation type="submission" date="2013-03" db="EMBL/GenBank/DDBJ databases">
        <title>Draft genome sequence of Bacillus firmus DS1.</title>
        <authorList>
            <person name="Peng D."/>
            <person name="Zhu L."/>
            <person name="Sun M."/>
        </authorList>
    </citation>
    <scope>NUCLEOTIDE SEQUENCE [LARGE SCALE GENOMIC DNA]</scope>
    <source>
        <strain evidence="2">DS1</strain>
    </source>
</reference>